<name>A0A4Z1IH89_9HELO</name>
<dbReference type="GO" id="GO:0061630">
    <property type="term" value="F:ubiquitin protein ligase activity"/>
    <property type="evidence" value="ECO:0007669"/>
    <property type="project" value="InterPro"/>
</dbReference>
<feature type="compositionally biased region" description="Acidic residues" evidence="1">
    <location>
        <begin position="162"/>
        <end position="171"/>
    </location>
</feature>
<evidence type="ECO:0000313" key="2">
    <source>
        <dbReference type="EMBL" id="TGO60745.1"/>
    </source>
</evidence>
<proteinExistence type="predicted"/>
<reference evidence="2 3" key="1">
    <citation type="submission" date="2017-12" db="EMBL/GenBank/DDBJ databases">
        <title>Comparative genomics of Botrytis spp.</title>
        <authorList>
            <person name="Valero-Jimenez C.A."/>
            <person name="Tapia P."/>
            <person name="Veloso J."/>
            <person name="Silva-Moreno E."/>
            <person name="Staats M."/>
            <person name="Valdes J.H."/>
            <person name="Van Kan J.A.L."/>
        </authorList>
    </citation>
    <scope>NUCLEOTIDE SEQUENCE [LARGE SCALE GENOMIC DNA]</scope>
    <source>
        <strain evidence="2 3">MUCL11595</strain>
    </source>
</reference>
<feature type="compositionally biased region" description="Polar residues" evidence="1">
    <location>
        <begin position="200"/>
        <end position="211"/>
    </location>
</feature>
<feature type="compositionally biased region" description="Basic and acidic residues" evidence="1">
    <location>
        <begin position="38"/>
        <end position="47"/>
    </location>
</feature>
<gene>
    <name evidence="2" type="ORF">BCON_0033g00570</name>
</gene>
<evidence type="ECO:0000256" key="1">
    <source>
        <dbReference type="SAM" id="MobiDB-lite"/>
    </source>
</evidence>
<feature type="compositionally biased region" description="Low complexity" evidence="1">
    <location>
        <begin position="1"/>
        <end position="18"/>
    </location>
</feature>
<dbReference type="Gene3D" id="3.30.40.10">
    <property type="entry name" value="Zinc/RING finger domain, C3HC4 (zinc finger)"/>
    <property type="match status" value="1"/>
</dbReference>
<keyword evidence="3" id="KW-1185">Reference proteome</keyword>
<evidence type="ECO:0008006" key="4">
    <source>
        <dbReference type="Google" id="ProtNLM"/>
    </source>
</evidence>
<organism evidence="2 3">
    <name type="scientific">Botryotinia convoluta</name>
    <dbReference type="NCBI Taxonomy" id="54673"/>
    <lineage>
        <taxon>Eukaryota</taxon>
        <taxon>Fungi</taxon>
        <taxon>Dikarya</taxon>
        <taxon>Ascomycota</taxon>
        <taxon>Pezizomycotina</taxon>
        <taxon>Leotiomycetes</taxon>
        <taxon>Helotiales</taxon>
        <taxon>Sclerotiniaceae</taxon>
        <taxon>Botryotinia</taxon>
    </lineage>
</organism>
<dbReference type="PANTHER" id="PTHR21540">
    <property type="entry name" value="RING FINGER AND SWIM DOMAIN-CONTAINING PROTEIN 2"/>
    <property type="match status" value="1"/>
</dbReference>
<feature type="region of interest" description="Disordered" evidence="1">
    <location>
        <begin position="1"/>
        <end position="221"/>
    </location>
</feature>
<dbReference type="InterPro" id="IPR013083">
    <property type="entry name" value="Znf_RING/FYVE/PHD"/>
</dbReference>
<feature type="compositionally biased region" description="Polar residues" evidence="1">
    <location>
        <begin position="137"/>
        <end position="153"/>
    </location>
</feature>
<feature type="compositionally biased region" description="Low complexity" evidence="1">
    <location>
        <begin position="121"/>
        <end position="136"/>
    </location>
</feature>
<dbReference type="EMBL" id="PQXN01000033">
    <property type="protein sequence ID" value="TGO60745.1"/>
    <property type="molecule type" value="Genomic_DNA"/>
</dbReference>
<sequence length="618" mass="69020">MPSQSSRMSRSSDSTAVSGPSSSTPSMDMNTQLAPLPETRKRSRNLDLDLDSDNEESQARRVRAGNSNPIEDIESGMAIDTPARNLMAPPHSRRSRICSGRCKMSRQEQEQISSTFANIGAPSQAPAQSAPVNSPSRANHTVQASTTCQSHESTSQRHSYEETSDYDADTNGDERPSKRRRGARHNSGHTSTFPIENRNSEAVASPTSNEASVVEHQGSETASSPVSSVLLAIEAPPNQIASTRGDTPYIDLTLEDSSDEEEDDAALPPAPSVLPAVQAPSIRNIQSNANPTFVDLTFEDSSDEEESAATMSQAYIGNRIVWRSVGYEDDVEFSRQLAVLGTSGNVRDILCVHIVFILTQFLNLPAPLRHQTTFLEAELRCMMGDEMNWMAPMSTDKFCTQKSVDEQETCSICLENLEGEESIKWCRGQCGKNFHLQCIWTWANTNFQDGQPDITCGNYRAPWIWIGRQLSSFIEGMWNWQFGIRYNEAGYRPLSELLRKDVSREGYFNVAELLRIDKTVEDDAGARQSYQREVDRWRVEMVRRPTTLTEEVCAFIDRYHPEVYDDVGDEFSNESNDGNCPRAIRVLETVEIVETNVGRVLQGFPAIDSEFSRDLHLL</sequence>
<dbReference type="InterPro" id="IPR039903">
    <property type="entry name" value="Zswim2"/>
</dbReference>
<dbReference type="Proteomes" id="UP000297527">
    <property type="component" value="Unassembled WGS sequence"/>
</dbReference>
<dbReference type="AlphaFoldDB" id="A0A4Z1IH89"/>
<accession>A0A4Z1IH89</accession>
<feature type="compositionally biased region" description="Polar residues" evidence="1">
    <location>
        <begin position="19"/>
        <end position="33"/>
    </location>
</feature>
<feature type="compositionally biased region" description="Basic residues" evidence="1">
    <location>
        <begin position="177"/>
        <end position="187"/>
    </location>
</feature>
<dbReference type="OrthoDB" id="2122982at2759"/>
<evidence type="ECO:0000313" key="3">
    <source>
        <dbReference type="Proteomes" id="UP000297527"/>
    </source>
</evidence>
<protein>
    <recommendedName>
        <fullName evidence="4">RING-type domain-containing protein</fullName>
    </recommendedName>
</protein>
<dbReference type="SUPFAM" id="SSF57850">
    <property type="entry name" value="RING/U-box"/>
    <property type="match status" value="1"/>
</dbReference>
<comment type="caution">
    <text evidence="2">The sequence shown here is derived from an EMBL/GenBank/DDBJ whole genome shotgun (WGS) entry which is preliminary data.</text>
</comment>